<name>A0A174R2A8_9CLOT</name>
<evidence type="ECO:0000313" key="3">
    <source>
        <dbReference type="EMBL" id="CUP79592.1"/>
    </source>
</evidence>
<keyword evidence="2" id="KW-1133">Transmembrane helix</keyword>
<dbReference type="EMBL" id="CZBO01000001">
    <property type="protein sequence ID" value="CUP79592.1"/>
    <property type="molecule type" value="Genomic_DNA"/>
</dbReference>
<organism evidence="3 4">
    <name type="scientific">Clostridium baratii</name>
    <dbReference type="NCBI Taxonomy" id="1561"/>
    <lineage>
        <taxon>Bacteria</taxon>
        <taxon>Bacillati</taxon>
        <taxon>Bacillota</taxon>
        <taxon>Clostridia</taxon>
        <taxon>Eubacteriales</taxon>
        <taxon>Clostridiaceae</taxon>
        <taxon>Clostridium</taxon>
    </lineage>
</organism>
<accession>A0A174R2A8</accession>
<keyword evidence="2" id="KW-0812">Transmembrane</keyword>
<dbReference type="Proteomes" id="UP000095563">
    <property type="component" value="Unassembled WGS sequence"/>
</dbReference>
<feature type="transmembrane region" description="Helical" evidence="2">
    <location>
        <begin position="21"/>
        <end position="38"/>
    </location>
</feature>
<keyword evidence="2" id="KW-0472">Membrane</keyword>
<feature type="coiled-coil region" evidence="1">
    <location>
        <begin position="64"/>
        <end position="116"/>
    </location>
</feature>
<dbReference type="RefSeq" id="WP_055206836.1">
    <property type="nucleotide sequence ID" value="NZ_CZBO01000001.1"/>
</dbReference>
<evidence type="ECO:0000313" key="4">
    <source>
        <dbReference type="Proteomes" id="UP000095563"/>
    </source>
</evidence>
<proteinExistence type="predicted"/>
<keyword evidence="1" id="KW-0175">Coiled coil</keyword>
<protein>
    <submittedName>
        <fullName evidence="3">Uncharacterized protein</fullName>
    </submittedName>
</protein>
<evidence type="ECO:0000256" key="1">
    <source>
        <dbReference type="SAM" id="Coils"/>
    </source>
</evidence>
<sequence>MKIKLFENKIFRKTLNVFKHLGVFFVAMIIFAIFSSFLPEQHVEVNYDKYSEVKNQEEQVANTYNTLNSEFEAKKSELSEKKENISSDNEKMAQQIDALNKELEEMNKEMKELNKK</sequence>
<reference evidence="3 4" key="1">
    <citation type="submission" date="2015-09" db="EMBL/GenBank/DDBJ databases">
        <authorList>
            <consortium name="Pathogen Informatics"/>
        </authorList>
    </citation>
    <scope>NUCLEOTIDE SEQUENCE [LARGE SCALE GENOMIC DNA]</scope>
    <source>
        <strain evidence="3 4">2789STDY5834956</strain>
    </source>
</reference>
<dbReference type="AlphaFoldDB" id="A0A174R2A8"/>
<gene>
    <name evidence="3" type="ORF">ERS852568_00833</name>
</gene>
<evidence type="ECO:0000256" key="2">
    <source>
        <dbReference type="SAM" id="Phobius"/>
    </source>
</evidence>